<comment type="caution">
    <text evidence="4">The sequence shown here is derived from an EMBL/GenBank/DDBJ whole genome shotgun (WGS) entry which is preliminary data.</text>
</comment>
<organism evidence="4 5">
    <name type="scientific">Moelleriella libera RCEF 2490</name>
    <dbReference type="NCBI Taxonomy" id="1081109"/>
    <lineage>
        <taxon>Eukaryota</taxon>
        <taxon>Fungi</taxon>
        <taxon>Dikarya</taxon>
        <taxon>Ascomycota</taxon>
        <taxon>Pezizomycotina</taxon>
        <taxon>Sordariomycetes</taxon>
        <taxon>Hypocreomycetidae</taxon>
        <taxon>Hypocreales</taxon>
        <taxon>Clavicipitaceae</taxon>
        <taxon>Moelleriella</taxon>
    </lineage>
</organism>
<dbReference type="InterPro" id="IPR055915">
    <property type="entry name" value="DUF7492"/>
</dbReference>
<evidence type="ECO:0000256" key="2">
    <source>
        <dbReference type="SAM" id="SignalP"/>
    </source>
</evidence>
<accession>A0A166P0Y2</accession>
<dbReference type="Proteomes" id="UP000078544">
    <property type="component" value="Unassembled WGS sequence"/>
</dbReference>
<feature type="domain" description="DUF7492" evidence="3">
    <location>
        <begin position="30"/>
        <end position="252"/>
    </location>
</feature>
<dbReference type="AlphaFoldDB" id="A0A166P0Y2"/>
<evidence type="ECO:0000313" key="5">
    <source>
        <dbReference type="Proteomes" id="UP000078544"/>
    </source>
</evidence>
<evidence type="ECO:0000313" key="4">
    <source>
        <dbReference type="EMBL" id="KZZ93750.1"/>
    </source>
</evidence>
<reference evidence="4 5" key="1">
    <citation type="journal article" date="2016" name="Genome Biol. Evol.">
        <title>Divergent and convergent evolution of fungal pathogenicity.</title>
        <authorList>
            <person name="Shang Y."/>
            <person name="Xiao G."/>
            <person name="Zheng P."/>
            <person name="Cen K."/>
            <person name="Zhan S."/>
            <person name="Wang C."/>
        </authorList>
    </citation>
    <scope>NUCLEOTIDE SEQUENCE [LARGE SCALE GENOMIC DNA]</scope>
    <source>
        <strain evidence="4 5">RCEF 2490</strain>
    </source>
</reference>
<feature type="region of interest" description="Disordered" evidence="1">
    <location>
        <begin position="328"/>
        <end position="372"/>
    </location>
</feature>
<dbReference type="Pfam" id="PF24320">
    <property type="entry name" value="DUF7492"/>
    <property type="match status" value="1"/>
</dbReference>
<sequence length="453" mass="49168">MANTTTNMTRNDWRTTTLRLAAVLALACSASAHSWVEQVARIAPNGTLVGVGYPRGYKDRASKGWSDEIPMLRLPATGTAFYTGNEIINKYNFTDKPEFPMLQASAGDSVAFSHHENGHVTLIQNQPHKPRNRGTIYFYGTSQPKAQEKLFDIHLRWNKDGTGGDKRGVLLATRNFDDGQCYQPNHQQIAEARAAKFKTDGASSDKELICQADVKLPSDLKPGSIYTVYWYWDWPDLNEQKIDMEKTNDGLYPWAGSFMRGDAVPNGWNMDIISRNESYASAVDIIITEGKAQLLAATESGAKEAWVAQQDIYSKAVREQMSSNFQVQVGDSGKGDAAAPASGSGPAPVAPSLVATPAKSSASGNGVLTVTRTNTVPPTTLLTTAYRTVQPGESRPTAAVEVKTVTEEVTVTVTAHVPPPTAAAVSSTANTAMPVVTPFRLRRGRRSFALIRD</sequence>
<keyword evidence="5" id="KW-1185">Reference proteome</keyword>
<evidence type="ECO:0000256" key="1">
    <source>
        <dbReference type="SAM" id="MobiDB-lite"/>
    </source>
</evidence>
<evidence type="ECO:0000259" key="3">
    <source>
        <dbReference type="Pfam" id="PF24320"/>
    </source>
</evidence>
<dbReference type="EMBL" id="AZGY01000012">
    <property type="protein sequence ID" value="KZZ93750.1"/>
    <property type="molecule type" value="Genomic_DNA"/>
</dbReference>
<proteinExistence type="predicted"/>
<feature type="compositionally biased region" description="Low complexity" evidence="1">
    <location>
        <begin position="335"/>
        <end position="352"/>
    </location>
</feature>
<gene>
    <name evidence="4" type="ORF">AAL_05466</name>
</gene>
<feature type="chain" id="PRO_5007878093" description="DUF7492 domain-containing protein" evidence="2">
    <location>
        <begin position="33"/>
        <end position="453"/>
    </location>
</feature>
<dbReference type="OrthoDB" id="64281at2759"/>
<keyword evidence="2" id="KW-0732">Signal</keyword>
<feature type="signal peptide" evidence="2">
    <location>
        <begin position="1"/>
        <end position="32"/>
    </location>
</feature>
<protein>
    <recommendedName>
        <fullName evidence="3">DUF7492 domain-containing protein</fullName>
    </recommendedName>
</protein>
<name>A0A166P0Y2_9HYPO</name>